<protein>
    <submittedName>
        <fullName evidence="6">HTH-type transcriptional regulator GltR</fullName>
    </submittedName>
</protein>
<feature type="domain" description="HTH lysR-type" evidence="5">
    <location>
        <begin position="4"/>
        <end position="61"/>
    </location>
</feature>
<accession>A0A5E4ZIM0</accession>
<dbReference type="InterPro" id="IPR005119">
    <property type="entry name" value="LysR_subst-bd"/>
</dbReference>
<dbReference type="AlphaFoldDB" id="A0A5E4ZIM0"/>
<dbReference type="PANTHER" id="PTHR30126:SF77">
    <property type="entry name" value="TRANSCRIPTIONAL REGULATORY PROTEIN"/>
    <property type="match status" value="1"/>
</dbReference>
<dbReference type="Pfam" id="PF03466">
    <property type="entry name" value="LysR_substrate"/>
    <property type="match status" value="1"/>
</dbReference>
<dbReference type="Gene3D" id="1.10.10.10">
    <property type="entry name" value="Winged helix-like DNA-binding domain superfamily/Winged helix DNA-binding domain"/>
    <property type="match status" value="1"/>
</dbReference>
<sequence length="295" mass="32375">MSRIALYHLETLLWISRLGTFGAAAERLNTTQPAVSARVRELEEHVGAKLFRREGRRMLLTLRGRELVQRCEPLWNELRTTLLAAEGFASASGIVRIGCGEIAAALWLPDIIAMLKRELPRVTLEVSVDLTIDLYQKVEAGLLDVCLLVGPADSPRLIRRSLGKLEMAWYSARTLEAGRPSGQDVLASAAWCLSKPSHLYQVMVDYLRDAGLGTNNVNTCNNVRTLIDIVASGAGVGILPTALVKTRPDADRLVTVDVPVAPAPIEFLLVMRRADDEPLISEIYRRIGDAIVGDS</sequence>
<dbReference type="Proteomes" id="UP000414136">
    <property type="component" value="Unassembled WGS sequence"/>
</dbReference>
<organism evidence="6 7">
    <name type="scientific">Pandoraea captiosa</name>
    <dbReference type="NCBI Taxonomy" id="2508302"/>
    <lineage>
        <taxon>Bacteria</taxon>
        <taxon>Pseudomonadati</taxon>
        <taxon>Pseudomonadota</taxon>
        <taxon>Betaproteobacteria</taxon>
        <taxon>Burkholderiales</taxon>
        <taxon>Burkholderiaceae</taxon>
        <taxon>Pandoraea</taxon>
    </lineage>
</organism>
<keyword evidence="2" id="KW-0805">Transcription regulation</keyword>
<dbReference type="PANTHER" id="PTHR30126">
    <property type="entry name" value="HTH-TYPE TRANSCRIPTIONAL REGULATOR"/>
    <property type="match status" value="1"/>
</dbReference>
<dbReference type="GO" id="GO:0003700">
    <property type="term" value="F:DNA-binding transcription factor activity"/>
    <property type="evidence" value="ECO:0007669"/>
    <property type="project" value="InterPro"/>
</dbReference>
<dbReference type="GO" id="GO:0000976">
    <property type="term" value="F:transcription cis-regulatory region binding"/>
    <property type="evidence" value="ECO:0007669"/>
    <property type="project" value="TreeGrafter"/>
</dbReference>
<evidence type="ECO:0000256" key="2">
    <source>
        <dbReference type="ARBA" id="ARBA00023015"/>
    </source>
</evidence>
<dbReference type="InterPro" id="IPR036390">
    <property type="entry name" value="WH_DNA-bd_sf"/>
</dbReference>
<dbReference type="InterPro" id="IPR000847">
    <property type="entry name" value="LysR_HTH_N"/>
</dbReference>
<evidence type="ECO:0000313" key="6">
    <source>
        <dbReference type="EMBL" id="VVE61271.1"/>
    </source>
</evidence>
<dbReference type="RefSeq" id="WP_150622663.1">
    <property type="nucleotide sequence ID" value="NZ_CABPSQ010000001.1"/>
</dbReference>
<dbReference type="Gene3D" id="3.40.190.10">
    <property type="entry name" value="Periplasmic binding protein-like II"/>
    <property type="match status" value="2"/>
</dbReference>
<dbReference type="SUPFAM" id="SSF46785">
    <property type="entry name" value="Winged helix' DNA-binding domain"/>
    <property type="match status" value="1"/>
</dbReference>
<evidence type="ECO:0000256" key="1">
    <source>
        <dbReference type="ARBA" id="ARBA00009437"/>
    </source>
</evidence>
<reference evidence="6 7" key="1">
    <citation type="submission" date="2019-08" db="EMBL/GenBank/DDBJ databases">
        <authorList>
            <person name="Peeters C."/>
        </authorList>
    </citation>
    <scope>NUCLEOTIDE SEQUENCE [LARGE SCALE GENOMIC DNA]</scope>
    <source>
        <strain evidence="6 7">LMG 31118</strain>
    </source>
</reference>
<dbReference type="OrthoDB" id="9786526at2"/>
<gene>
    <name evidence="6" type="primary">gltR_1</name>
    <name evidence="6" type="ORF">PCA31118_00520</name>
</gene>
<dbReference type="Pfam" id="PF00126">
    <property type="entry name" value="HTH_1"/>
    <property type="match status" value="1"/>
</dbReference>
<keyword evidence="3" id="KW-0238">DNA-binding</keyword>
<name>A0A5E4ZIM0_9BURK</name>
<dbReference type="EMBL" id="CABPSQ010000001">
    <property type="protein sequence ID" value="VVE61271.1"/>
    <property type="molecule type" value="Genomic_DNA"/>
</dbReference>
<comment type="similarity">
    <text evidence="1">Belongs to the LysR transcriptional regulatory family.</text>
</comment>
<evidence type="ECO:0000256" key="3">
    <source>
        <dbReference type="ARBA" id="ARBA00023125"/>
    </source>
</evidence>
<evidence type="ECO:0000313" key="7">
    <source>
        <dbReference type="Proteomes" id="UP000414136"/>
    </source>
</evidence>
<dbReference type="PROSITE" id="PS50931">
    <property type="entry name" value="HTH_LYSR"/>
    <property type="match status" value="1"/>
</dbReference>
<dbReference type="SUPFAM" id="SSF53850">
    <property type="entry name" value="Periplasmic binding protein-like II"/>
    <property type="match status" value="1"/>
</dbReference>
<dbReference type="InterPro" id="IPR036388">
    <property type="entry name" value="WH-like_DNA-bd_sf"/>
</dbReference>
<proteinExistence type="inferred from homology"/>
<dbReference type="PRINTS" id="PR00039">
    <property type="entry name" value="HTHLYSR"/>
</dbReference>
<evidence type="ECO:0000256" key="4">
    <source>
        <dbReference type="ARBA" id="ARBA00023163"/>
    </source>
</evidence>
<keyword evidence="4" id="KW-0804">Transcription</keyword>
<keyword evidence="7" id="KW-1185">Reference proteome</keyword>
<dbReference type="CDD" id="cd05466">
    <property type="entry name" value="PBP2_LTTR_substrate"/>
    <property type="match status" value="1"/>
</dbReference>
<evidence type="ECO:0000259" key="5">
    <source>
        <dbReference type="PROSITE" id="PS50931"/>
    </source>
</evidence>